<organism evidence="3 4">
    <name type="scientific">Paenibacillus chitinolyticus</name>
    <dbReference type="NCBI Taxonomy" id="79263"/>
    <lineage>
        <taxon>Bacteria</taxon>
        <taxon>Bacillati</taxon>
        <taxon>Bacillota</taxon>
        <taxon>Bacilli</taxon>
        <taxon>Bacillales</taxon>
        <taxon>Paenibacillaceae</taxon>
        <taxon>Paenibacillus</taxon>
    </lineage>
</organism>
<evidence type="ECO:0000313" key="5">
    <source>
        <dbReference type="Proteomes" id="UP001527202"/>
    </source>
</evidence>
<sequence>MSKRSKIGFLIGMAVVLLFVMSGCGSKEKTADVKPTETAKSSPASTANPANASAKPKEPAPESKLSEISNFMISSFWNEGFVDITWYVSNGTGNTGKKLDIDFTMERLGKAMEKKAEYDMYIQGLDAKYDNVKQVWTKLSKETDNLYKQLKENTPKANDKSYKFDTGLFEQYSDAFRDDVRALNKKQ</sequence>
<dbReference type="GeneID" id="95378484"/>
<dbReference type="KEGG" id="pchi:PC41400_27210"/>
<gene>
    <name evidence="2" type="ORF">M5X16_24655</name>
    <name evidence="3" type="ORF">PC41400_27210</name>
</gene>
<name>A0A410X3J1_9BACL</name>
<protein>
    <recommendedName>
        <fullName evidence="6">Lipoprotein</fullName>
    </recommendedName>
</protein>
<reference evidence="3 4" key="1">
    <citation type="submission" date="2018-01" db="EMBL/GenBank/DDBJ databases">
        <title>The whole genome sequencing and assembly of Paenibacillus chitinolyticus KCCM 41400 strain.</title>
        <authorList>
            <person name="Kim J.-Y."/>
            <person name="Park M.-K."/>
            <person name="Lee Y.-J."/>
            <person name="Yi H."/>
            <person name="Bahn Y.-S."/>
            <person name="Kim J.F."/>
            <person name="Lee D.-W."/>
        </authorList>
    </citation>
    <scope>NUCLEOTIDE SEQUENCE [LARGE SCALE GENOMIC DNA]</scope>
    <source>
        <strain evidence="3 4">KCCM 41400</strain>
    </source>
</reference>
<dbReference type="Proteomes" id="UP000288943">
    <property type="component" value="Chromosome"/>
</dbReference>
<evidence type="ECO:0000313" key="2">
    <source>
        <dbReference type="EMBL" id="MCY9598954.1"/>
    </source>
</evidence>
<feature type="compositionally biased region" description="Basic and acidic residues" evidence="1">
    <location>
        <begin position="27"/>
        <end position="37"/>
    </location>
</feature>
<feature type="region of interest" description="Disordered" evidence="1">
    <location>
        <begin position="27"/>
        <end position="62"/>
    </location>
</feature>
<reference evidence="2 5" key="2">
    <citation type="submission" date="2022-05" db="EMBL/GenBank/DDBJ databases">
        <title>Genome Sequencing of Bee-Associated Microbes.</title>
        <authorList>
            <person name="Dunlap C."/>
        </authorList>
    </citation>
    <scope>NUCLEOTIDE SEQUENCE [LARGE SCALE GENOMIC DNA]</scope>
    <source>
        <strain evidence="2 5">NRRL B-23120</strain>
    </source>
</reference>
<dbReference type="RefSeq" id="WP_042234790.1">
    <property type="nucleotide sequence ID" value="NZ_CP026520.1"/>
</dbReference>
<proteinExistence type="predicted"/>
<evidence type="ECO:0000313" key="3">
    <source>
        <dbReference type="EMBL" id="QAV21165.1"/>
    </source>
</evidence>
<dbReference type="EMBL" id="CP026520">
    <property type="protein sequence ID" value="QAV21165.1"/>
    <property type="molecule type" value="Genomic_DNA"/>
</dbReference>
<keyword evidence="5" id="KW-1185">Reference proteome</keyword>
<dbReference type="EMBL" id="JAMDMJ010000037">
    <property type="protein sequence ID" value="MCY9598954.1"/>
    <property type="molecule type" value="Genomic_DNA"/>
</dbReference>
<evidence type="ECO:0000256" key="1">
    <source>
        <dbReference type="SAM" id="MobiDB-lite"/>
    </source>
</evidence>
<dbReference type="PROSITE" id="PS51257">
    <property type="entry name" value="PROKAR_LIPOPROTEIN"/>
    <property type="match status" value="1"/>
</dbReference>
<evidence type="ECO:0008006" key="6">
    <source>
        <dbReference type="Google" id="ProtNLM"/>
    </source>
</evidence>
<evidence type="ECO:0000313" key="4">
    <source>
        <dbReference type="Proteomes" id="UP000288943"/>
    </source>
</evidence>
<feature type="compositionally biased region" description="Low complexity" evidence="1">
    <location>
        <begin position="38"/>
        <end position="54"/>
    </location>
</feature>
<dbReference type="Proteomes" id="UP001527202">
    <property type="component" value="Unassembled WGS sequence"/>
</dbReference>
<dbReference type="OrthoDB" id="2612216at2"/>
<dbReference type="AlphaFoldDB" id="A0A410X3J1"/>
<accession>A0A410X3J1</accession>